<keyword evidence="1" id="KW-0472">Membrane</keyword>
<dbReference type="AlphaFoldDB" id="A0A895XKE3"/>
<reference evidence="2" key="1">
    <citation type="submission" date="2021-02" db="EMBL/GenBank/DDBJ databases">
        <title>Natronoglycomyces albus gen. nov., sp. nov, a haloalkaliphilic actinobacterium from a soda solonchak soil.</title>
        <authorList>
            <person name="Sorokin D.Y."/>
            <person name="Khijniak T.V."/>
            <person name="Zakharycheva A.P."/>
            <person name="Boueva O.V."/>
            <person name="Ariskina E.V."/>
            <person name="Hahnke R.L."/>
            <person name="Bunk B."/>
            <person name="Sproer C."/>
            <person name="Schumann P."/>
            <person name="Evtushenko L.I."/>
            <person name="Kublanov I.V."/>
        </authorList>
    </citation>
    <scope>NUCLEOTIDE SEQUENCE</scope>
    <source>
        <strain evidence="2">DSM 106290</strain>
    </source>
</reference>
<keyword evidence="1" id="KW-1133">Transmembrane helix</keyword>
<evidence type="ECO:0000313" key="3">
    <source>
        <dbReference type="Proteomes" id="UP000662939"/>
    </source>
</evidence>
<dbReference type="EMBL" id="CP070496">
    <property type="protein sequence ID" value="QSB04282.1"/>
    <property type="molecule type" value="Genomic_DNA"/>
</dbReference>
<sequence>MNLLKAEIKRCLRRRLGWILGLTLVGFLLLSVGVVAAQSSTSDYNFSLQREMPTFFEAWLLVFGFVVLVWAASVIGAEWSSGNMSNMLLWHPNRMTLWAAKATAIVAVAVVATLVLLMLTFGLFASVGLIFGETGELSGSWWLDLAALTGRWLVLIVFMALAGAGIAMWGRHTAVATTVVAAYMILNPIFTWGVLGGVFSVTYPGLYSLLTYADAWLQGGVAVSSIFFDSSTQVSAGSGFFVMFTVIAVLMTAASVSFQRRDI</sequence>
<organism evidence="2 3">
    <name type="scientific">Natronoglycomyces albus</name>
    <dbReference type="NCBI Taxonomy" id="2811108"/>
    <lineage>
        <taxon>Bacteria</taxon>
        <taxon>Bacillati</taxon>
        <taxon>Actinomycetota</taxon>
        <taxon>Actinomycetes</taxon>
        <taxon>Glycomycetales</taxon>
        <taxon>Glycomycetaceae</taxon>
        <taxon>Natronoglycomyces</taxon>
    </lineage>
</organism>
<dbReference type="KEGG" id="nav:JQS30_10770"/>
<feature type="transmembrane region" description="Helical" evidence="1">
    <location>
        <begin position="98"/>
        <end position="131"/>
    </location>
</feature>
<keyword evidence="1" id="KW-0812">Transmembrane</keyword>
<feature type="transmembrane region" description="Helical" evidence="1">
    <location>
        <begin position="58"/>
        <end position="77"/>
    </location>
</feature>
<feature type="transmembrane region" description="Helical" evidence="1">
    <location>
        <begin position="151"/>
        <end position="169"/>
    </location>
</feature>
<protein>
    <submittedName>
        <fullName evidence="2">ABC transporter permease subunit</fullName>
    </submittedName>
</protein>
<name>A0A895XKE3_9ACTN</name>
<feature type="transmembrane region" description="Helical" evidence="1">
    <location>
        <begin position="181"/>
        <end position="203"/>
    </location>
</feature>
<evidence type="ECO:0000313" key="2">
    <source>
        <dbReference type="EMBL" id="QSB04282.1"/>
    </source>
</evidence>
<feature type="transmembrane region" description="Helical" evidence="1">
    <location>
        <begin position="240"/>
        <end position="258"/>
    </location>
</feature>
<gene>
    <name evidence="2" type="ORF">JQS30_10770</name>
</gene>
<dbReference type="Pfam" id="PF12730">
    <property type="entry name" value="ABC2_membrane_4"/>
    <property type="match status" value="1"/>
</dbReference>
<dbReference type="RefSeq" id="WP_213170280.1">
    <property type="nucleotide sequence ID" value="NZ_CP070496.1"/>
</dbReference>
<accession>A0A895XKE3</accession>
<feature type="transmembrane region" description="Helical" evidence="1">
    <location>
        <begin position="16"/>
        <end position="38"/>
    </location>
</feature>
<keyword evidence="3" id="KW-1185">Reference proteome</keyword>
<proteinExistence type="predicted"/>
<dbReference type="Proteomes" id="UP000662939">
    <property type="component" value="Chromosome"/>
</dbReference>
<evidence type="ECO:0000256" key="1">
    <source>
        <dbReference type="SAM" id="Phobius"/>
    </source>
</evidence>